<sequence length="84" mass="9410">MQALHWCYVSASLVGKDVPFGVATKIRSSYIVMYDIWEEDEVPNLLYCRNQQQTHGLTGDPASANAALSVWLSRMCAVWCNSVL</sequence>
<reference evidence="1 2" key="1">
    <citation type="submission" date="2018-10" db="EMBL/GenBank/DDBJ databases">
        <title>Fifty Aureobasidium pullulans genomes reveal a recombining polyextremotolerant generalist.</title>
        <authorList>
            <person name="Gostincar C."/>
            <person name="Turk M."/>
            <person name="Zajc J."/>
            <person name="Gunde-Cimerman N."/>
        </authorList>
    </citation>
    <scope>NUCLEOTIDE SEQUENCE [LARGE SCALE GENOMIC DNA]</scope>
    <source>
        <strain evidence="1 2">EXF-11900</strain>
    </source>
</reference>
<evidence type="ECO:0000313" key="1">
    <source>
        <dbReference type="EMBL" id="THV66574.1"/>
    </source>
</evidence>
<accession>A0A4S8S8F5</accession>
<protein>
    <submittedName>
        <fullName evidence="1">Uncharacterized protein</fullName>
    </submittedName>
</protein>
<dbReference type="AlphaFoldDB" id="A0A4S8S8F5"/>
<dbReference type="EMBL" id="QZAF01000508">
    <property type="protein sequence ID" value="THV66574.1"/>
    <property type="molecule type" value="Genomic_DNA"/>
</dbReference>
<proteinExistence type="predicted"/>
<comment type="caution">
    <text evidence="1">The sequence shown here is derived from an EMBL/GenBank/DDBJ whole genome shotgun (WGS) entry which is preliminary data.</text>
</comment>
<name>A0A4S8S8F5_AURPU</name>
<evidence type="ECO:0000313" key="2">
    <source>
        <dbReference type="Proteomes" id="UP000304951"/>
    </source>
</evidence>
<gene>
    <name evidence="1" type="ORF">D6D28_08242</name>
</gene>
<dbReference type="Proteomes" id="UP000304951">
    <property type="component" value="Unassembled WGS sequence"/>
</dbReference>
<organism evidence="1 2">
    <name type="scientific">Aureobasidium pullulans</name>
    <name type="common">Black yeast</name>
    <name type="synonym">Pullularia pullulans</name>
    <dbReference type="NCBI Taxonomy" id="5580"/>
    <lineage>
        <taxon>Eukaryota</taxon>
        <taxon>Fungi</taxon>
        <taxon>Dikarya</taxon>
        <taxon>Ascomycota</taxon>
        <taxon>Pezizomycotina</taxon>
        <taxon>Dothideomycetes</taxon>
        <taxon>Dothideomycetidae</taxon>
        <taxon>Dothideales</taxon>
        <taxon>Saccotheciaceae</taxon>
        <taxon>Aureobasidium</taxon>
    </lineage>
</organism>